<accession>A0A5E6MC49</accession>
<dbReference type="Proteomes" id="UP000334923">
    <property type="component" value="Unassembled WGS sequence"/>
</dbReference>
<dbReference type="CDD" id="cd02440">
    <property type="entry name" value="AdoMet_MTases"/>
    <property type="match status" value="1"/>
</dbReference>
<sequence length="254" mass="28688">MERKYLLLELRRCLNCELLFRYPKDTDSDNDCFYQSDYDQGAVTAMPNPEEIALLRKTNFSGSPMDFSERIIPILSSLLPSGKVLDYGSSWGYGVYQLIRSGYDAVGWEISRPRAEFGRRMLDVPVESDWSAIEQRAPFDCIVSSHVLEHLPSPKIAFEAFSDLLGPGGWVLILVPNGGGKNARELGVRWGPMIGEKHCSALTPSFFAKNLVTFGFESLRFASRFDREVVSLLPWDGDPRRLEGDELLVAARRR</sequence>
<evidence type="ECO:0000313" key="2">
    <source>
        <dbReference type="EMBL" id="VVM06490.1"/>
    </source>
</evidence>
<keyword evidence="3" id="KW-1185">Reference proteome</keyword>
<dbReference type="SUPFAM" id="SSF53335">
    <property type="entry name" value="S-adenosyl-L-methionine-dependent methyltransferases"/>
    <property type="match status" value="1"/>
</dbReference>
<name>A0A5E6MC49_9BACT</name>
<dbReference type="InterPro" id="IPR029063">
    <property type="entry name" value="SAM-dependent_MTases_sf"/>
</dbReference>
<evidence type="ECO:0008006" key="4">
    <source>
        <dbReference type="Google" id="ProtNLM"/>
    </source>
</evidence>
<dbReference type="PANTHER" id="PTHR43861">
    <property type="entry name" value="TRANS-ACONITATE 2-METHYLTRANSFERASE-RELATED"/>
    <property type="match status" value="1"/>
</dbReference>
<keyword evidence="1" id="KW-0808">Transferase</keyword>
<organism evidence="2 3">
    <name type="scientific">Methylacidimicrobium tartarophylax</name>
    <dbReference type="NCBI Taxonomy" id="1041768"/>
    <lineage>
        <taxon>Bacteria</taxon>
        <taxon>Pseudomonadati</taxon>
        <taxon>Verrucomicrobiota</taxon>
        <taxon>Methylacidimicrobium</taxon>
    </lineage>
</organism>
<dbReference type="Gene3D" id="3.40.50.150">
    <property type="entry name" value="Vaccinia Virus protein VP39"/>
    <property type="match status" value="1"/>
</dbReference>
<dbReference type="GO" id="GO:0016740">
    <property type="term" value="F:transferase activity"/>
    <property type="evidence" value="ECO:0007669"/>
    <property type="project" value="UniProtKB-KW"/>
</dbReference>
<dbReference type="RefSeq" id="WP_178086947.1">
    <property type="nucleotide sequence ID" value="NZ_CABFVA020000066.1"/>
</dbReference>
<protein>
    <recommendedName>
        <fullName evidence="4">2-polyprenyl-6-hydroxyphenol methylase</fullName>
    </recommendedName>
</protein>
<dbReference type="PANTHER" id="PTHR43861:SF3">
    <property type="entry name" value="PUTATIVE (AFU_ORTHOLOGUE AFUA_2G14390)-RELATED"/>
    <property type="match status" value="1"/>
</dbReference>
<dbReference type="AlphaFoldDB" id="A0A5E6MC49"/>
<gene>
    <name evidence="2" type="ORF">MAMT_01231</name>
</gene>
<evidence type="ECO:0000256" key="1">
    <source>
        <dbReference type="ARBA" id="ARBA00022679"/>
    </source>
</evidence>
<evidence type="ECO:0000313" key="3">
    <source>
        <dbReference type="Proteomes" id="UP000334923"/>
    </source>
</evidence>
<reference evidence="2 3" key="1">
    <citation type="submission" date="2019-09" db="EMBL/GenBank/DDBJ databases">
        <authorList>
            <person name="Cremers G."/>
        </authorList>
    </citation>
    <scope>NUCLEOTIDE SEQUENCE [LARGE SCALE GENOMIC DNA]</scope>
    <source>
        <strain evidence="2">4A</strain>
    </source>
</reference>
<dbReference type="Pfam" id="PF13489">
    <property type="entry name" value="Methyltransf_23"/>
    <property type="match status" value="1"/>
</dbReference>
<dbReference type="EMBL" id="CABFVA020000066">
    <property type="protein sequence ID" value="VVM06490.1"/>
    <property type="molecule type" value="Genomic_DNA"/>
</dbReference>
<proteinExistence type="predicted"/>